<gene>
    <name evidence="2" type="ORF">KTAU_24300</name>
</gene>
<dbReference type="InterPro" id="IPR018633">
    <property type="entry name" value="DUF2357"/>
</dbReference>
<sequence length="569" mass="65963">MATPASGVDGAWLTINGQPLSFAPDNDNAALNLSEYRVCYIKVTSSAPHPISIVIDEVPLHTEHYGLWQWRPEHYAGLYRLTVHAPGVAPRTAWLRVFPQKLTQRLYEQMKSELAALSLDLWFRLLSPAVERAAFGRRLEETSPVHDYKQIRGLVEKLGPVLLQIRRRPHSRLQPAARSGDWQAVARLSGEAQPLPGPCLELPALRRPYGHVRYLPQEWQLQESQLSYDVYENRLLKHFLQRQLPARLSLIEERAKAEAERRAALYQRYHNEEDRALLERLRRVIAECQQMRQRCLFWSSEPFLKTVQAAALPGKATQVLLKHPAYSRFFQLYLQFQQRLMVVNTERYVNELGQRKVSELYEMWSVFTITHLAVELLEERGYRLVSNTTFYEVEKRYFEFEVRKNVASIALVKGDREVVFKYEPYYPHASTVGTDPALVSTLSSGGPLTPDMAIEVYRQGEPWRVLVFDAKYRWQRSPSGQYYAKEQDINKMLSYRINIRYQYLRRTSGNVQLQRKRIVTSASILYPGTELQEEDDGHIRAFPLIPGQAERRVAAIRARLNELLTAAQL</sequence>
<feature type="domain" description="DUF2357" evidence="1">
    <location>
        <begin position="73"/>
        <end position="333"/>
    </location>
</feature>
<evidence type="ECO:0000313" key="2">
    <source>
        <dbReference type="EMBL" id="GER83793.1"/>
    </source>
</evidence>
<dbReference type="AlphaFoldDB" id="A0A5J4K870"/>
<dbReference type="Pfam" id="PF09823">
    <property type="entry name" value="DUF2357"/>
    <property type="match status" value="1"/>
</dbReference>
<comment type="caution">
    <text evidence="2">The sequence shown here is derived from an EMBL/GenBank/DDBJ whole genome shotgun (WGS) entry which is preliminary data.</text>
</comment>
<dbReference type="InterPro" id="IPR007505">
    <property type="entry name" value="PDDEXK_7"/>
</dbReference>
<accession>A0A5J4K870</accession>
<reference evidence="2 3" key="1">
    <citation type="journal article" date="2019" name="Int. J. Syst. Evol. Microbiol.">
        <title>Thermogemmatispora aurantia sp. nov. and Thermogemmatispora argillosa sp. nov., within the class Ktedonobacteria, and emended description of the genus Thermogemmatispora.</title>
        <authorList>
            <person name="Zheng Y."/>
            <person name="Wang C.M."/>
            <person name="Sakai Y."/>
            <person name="Abe K."/>
            <person name="Yokota A."/>
            <person name="Yabe S."/>
        </authorList>
    </citation>
    <scope>NUCLEOTIDE SEQUENCE [LARGE SCALE GENOMIC DNA]</scope>
    <source>
        <strain evidence="2 3">A1-2</strain>
    </source>
</reference>
<protein>
    <recommendedName>
        <fullName evidence="1">DUF2357 domain-containing protein</fullName>
    </recommendedName>
</protein>
<proteinExistence type="predicted"/>
<keyword evidence="3" id="KW-1185">Reference proteome</keyword>
<dbReference type="Proteomes" id="UP000334820">
    <property type="component" value="Unassembled WGS sequence"/>
</dbReference>
<dbReference type="Pfam" id="PF04411">
    <property type="entry name" value="PDDEXK_7"/>
    <property type="match status" value="1"/>
</dbReference>
<name>A0A5J4K870_9CHLR</name>
<dbReference type="EMBL" id="BKZV01000003">
    <property type="protein sequence ID" value="GER83793.1"/>
    <property type="molecule type" value="Genomic_DNA"/>
</dbReference>
<evidence type="ECO:0000313" key="3">
    <source>
        <dbReference type="Proteomes" id="UP000334820"/>
    </source>
</evidence>
<evidence type="ECO:0000259" key="1">
    <source>
        <dbReference type="Pfam" id="PF09823"/>
    </source>
</evidence>
<dbReference type="RefSeq" id="WP_069802616.1">
    <property type="nucleotide sequence ID" value="NZ_BKZV01000003.1"/>
</dbReference>
<organism evidence="2 3">
    <name type="scientific">Thermogemmatispora aurantia</name>
    <dbReference type="NCBI Taxonomy" id="2045279"/>
    <lineage>
        <taxon>Bacteria</taxon>
        <taxon>Bacillati</taxon>
        <taxon>Chloroflexota</taxon>
        <taxon>Ktedonobacteria</taxon>
        <taxon>Thermogemmatisporales</taxon>
        <taxon>Thermogemmatisporaceae</taxon>
        <taxon>Thermogemmatispora</taxon>
    </lineage>
</organism>